<dbReference type="Pfam" id="PF03992">
    <property type="entry name" value="ABM"/>
    <property type="match status" value="2"/>
</dbReference>
<dbReference type="STRING" id="1423753.FD28_GL000828"/>
<evidence type="ECO:0000313" key="3">
    <source>
        <dbReference type="Proteomes" id="UP000051580"/>
    </source>
</evidence>
<protein>
    <recommendedName>
        <fullName evidence="1">ABM domain-containing protein</fullName>
    </recommendedName>
</protein>
<comment type="caution">
    <text evidence="2">The sequence shown here is derived from an EMBL/GenBank/DDBJ whole genome shotgun (WGS) entry which is preliminary data.</text>
</comment>
<dbReference type="Proteomes" id="UP000051580">
    <property type="component" value="Unassembled WGS sequence"/>
</dbReference>
<dbReference type="GO" id="GO:0003824">
    <property type="term" value="F:catalytic activity"/>
    <property type="evidence" value="ECO:0007669"/>
    <property type="project" value="TreeGrafter"/>
</dbReference>
<gene>
    <name evidence="2" type="ORF">FD28_GL000828</name>
</gene>
<dbReference type="Gene3D" id="3.30.70.100">
    <property type="match status" value="1"/>
</dbReference>
<organism evidence="2 3">
    <name type="scientific">Levilactobacillus hammesii DSM 16381</name>
    <dbReference type="NCBI Taxonomy" id="1423753"/>
    <lineage>
        <taxon>Bacteria</taxon>
        <taxon>Bacillati</taxon>
        <taxon>Bacillota</taxon>
        <taxon>Bacilli</taxon>
        <taxon>Lactobacillales</taxon>
        <taxon>Lactobacillaceae</taxon>
        <taxon>Levilactobacillus</taxon>
    </lineage>
</organism>
<dbReference type="InterPro" id="IPR050744">
    <property type="entry name" value="AI-2_Isomerase_LsrG"/>
</dbReference>
<dbReference type="InterPro" id="IPR011008">
    <property type="entry name" value="Dimeric_a/b-barrel"/>
</dbReference>
<dbReference type="PROSITE" id="PS51725">
    <property type="entry name" value="ABM"/>
    <property type="match status" value="1"/>
</dbReference>
<evidence type="ECO:0000313" key="2">
    <source>
        <dbReference type="EMBL" id="KRL93646.1"/>
    </source>
</evidence>
<dbReference type="SUPFAM" id="SSF54909">
    <property type="entry name" value="Dimeric alpha+beta barrel"/>
    <property type="match status" value="2"/>
</dbReference>
<accession>A0A0R1UK72</accession>
<feature type="domain" description="ABM" evidence="1">
    <location>
        <begin position="12"/>
        <end position="105"/>
    </location>
</feature>
<dbReference type="PANTHER" id="PTHR33336">
    <property type="entry name" value="QUINOL MONOOXYGENASE YGIN-RELATED"/>
    <property type="match status" value="1"/>
</dbReference>
<proteinExistence type="predicted"/>
<sequence length="221" mass="23995">MIAMKTNESAPLLRLFKLSITAAQRENFVAAGRHNLGTSIKNEAGTLAMYATHVDPVGLENRVIEVYRDAASYAIHAQSPQFKAFRAVAKEAVTQQAVLNLTPVMLWTGQPLGADQLANPLVQLTEITVLPGKTADYRSLVLATMAAQPGLLALVVGYAVDAPEKWVILTVYRDQLADQRYHQTAAFRKYQLASQSLIQTTKTTVLGADTLVNQGGLAFRG</sequence>
<dbReference type="InterPro" id="IPR007138">
    <property type="entry name" value="ABM_dom"/>
</dbReference>
<reference evidence="2 3" key="1">
    <citation type="journal article" date="2015" name="Genome Announc.">
        <title>Expanding the biotechnology potential of lactobacilli through comparative genomics of 213 strains and associated genera.</title>
        <authorList>
            <person name="Sun Z."/>
            <person name="Harris H.M."/>
            <person name="McCann A."/>
            <person name="Guo C."/>
            <person name="Argimon S."/>
            <person name="Zhang W."/>
            <person name="Yang X."/>
            <person name="Jeffery I.B."/>
            <person name="Cooney J.C."/>
            <person name="Kagawa T.F."/>
            <person name="Liu W."/>
            <person name="Song Y."/>
            <person name="Salvetti E."/>
            <person name="Wrobel A."/>
            <person name="Rasinkangas P."/>
            <person name="Parkhill J."/>
            <person name="Rea M.C."/>
            <person name="O'Sullivan O."/>
            <person name="Ritari J."/>
            <person name="Douillard F.P."/>
            <person name="Paul Ross R."/>
            <person name="Yang R."/>
            <person name="Briner A.E."/>
            <person name="Felis G.E."/>
            <person name="de Vos W.M."/>
            <person name="Barrangou R."/>
            <person name="Klaenhammer T.R."/>
            <person name="Caufield P.W."/>
            <person name="Cui Y."/>
            <person name="Zhang H."/>
            <person name="O'Toole P.W."/>
        </authorList>
    </citation>
    <scope>NUCLEOTIDE SEQUENCE [LARGE SCALE GENOMIC DNA]</scope>
    <source>
        <strain evidence="2 3">DSM 16381</strain>
    </source>
</reference>
<dbReference type="PANTHER" id="PTHR33336:SF3">
    <property type="entry name" value="ABM DOMAIN-CONTAINING PROTEIN"/>
    <property type="match status" value="1"/>
</dbReference>
<dbReference type="PATRIC" id="fig|1423753.3.peg.867"/>
<keyword evidence="3" id="KW-1185">Reference proteome</keyword>
<name>A0A0R1UK72_9LACO</name>
<evidence type="ECO:0000259" key="1">
    <source>
        <dbReference type="PROSITE" id="PS51725"/>
    </source>
</evidence>
<dbReference type="AlphaFoldDB" id="A0A0R1UK72"/>
<dbReference type="EMBL" id="AZFS01000061">
    <property type="protein sequence ID" value="KRL93646.1"/>
    <property type="molecule type" value="Genomic_DNA"/>
</dbReference>